<dbReference type="Proteomes" id="UP001158598">
    <property type="component" value="Chromosome"/>
</dbReference>
<accession>A0AA35XZV7</accession>
<evidence type="ECO:0000313" key="2">
    <source>
        <dbReference type="EMBL" id="CAI8763936.1"/>
    </source>
</evidence>
<evidence type="ECO:0000313" key="3">
    <source>
        <dbReference type="Proteomes" id="UP001158598"/>
    </source>
</evidence>
<sequence length="139" mass="14848">MNIKAIAAAVIVAGNIGGTPAGAVTADDFIIRDAKDLADLCATQPADPAHVAALQFCYGYLQGAYDYYLAERRGPDAGHFVCLPKPEPSREAVVRLFLAWLEAHPGYGRDAAIEVLFRFGADQWPCPEKDDAAISAPKS</sequence>
<feature type="domain" description="Rap1a immunity protein" evidence="1">
    <location>
        <begin position="34"/>
        <end position="126"/>
    </location>
</feature>
<evidence type="ECO:0000259" key="1">
    <source>
        <dbReference type="Pfam" id="PF18602"/>
    </source>
</evidence>
<dbReference type="Pfam" id="PF18602">
    <property type="entry name" value="Rap1a"/>
    <property type="match status" value="1"/>
</dbReference>
<reference evidence="2" key="1">
    <citation type="submission" date="2023-03" db="EMBL/GenBank/DDBJ databases">
        <authorList>
            <person name="Pearce D."/>
        </authorList>
    </citation>
    <scope>NUCLEOTIDE SEQUENCE</scope>
    <source>
        <strain evidence="2">Mc</strain>
    </source>
</reference>
<proteinExistence type="predicted"/>
<dbReference type="EMBL" id="OX458332">
    <property type="protein sequence ID" value="CAI8763936.1"/>
    <property type="molecule type" value="Genomic_DNA"/>
</dbReference>
<dbReference type="AlphaFoldDB" id="A0AA35XZV7"/>
<dbReference type="InterPro" id="IPR041238">
    <property type="entry name" value="Rap1a"/>
</dbReference>
<name>A0AA35XZV7_METCP</name>
<protein>
    <submittedName>
        <fullName evidence="2">Rap1a domain-containing protein</fullName>
    </submittedName>
</protein>
<gene>
    <name evidence="2" type="ORF">MCNOR_0891</name>
</gene>
<organism evidence="2 3">
    <name type="scientific">Methylococcus capsulatus</name>
    <dbReference type="NCBI Taxonomy" id="414"/>
    <lineage>
        <taxon>Bacteria</taxon>
        <taxon>Pseudomonadati</taxon>
        <taxon>Pseudomonadota</taxon>
        <taxon>Gammaproteobacteria</taxon>
        <taxon>Methylococcales</taxon>
        <taxon>Methylococcaceae</taxon>
        <taxon>Methylococcus</taxon>
    </lineage>
</organism>
<dbReference type="RefSeq" id="WP_282213569.1">
    <property type="nucleotide sequence ID" value="NZ_OX458332.1"/>
</dbReference>